<dbReference type="EMBL" id="JAHRIP010007340">
    <property type="protein sequence ID" value="MEQ2282264.1"/>
    <property type="molecule type" value="Genomic_DNA"/>
</dbReference>
<keyword evidence="2" id="KW-1185">Reference proteome</keyword>
<evidence type="ECO:0000313" key="2">
    <source>
        <dbReference type="Proteomes" id="UP001469553"/>
    </source>
</evidence>
<comment type="caution">
    <text evidence="1">The sequence shown here is derived from an EMBL/GenBank/DDBJ whole genome shotgun (WGS) entry which is preliminary data.</text>
</comment>
<accession>A0ABV0XLD0</accession>
<protein>
    <submittedName>
        <fullName evidence="1">Uncharacterized protein</fullName>
    </submittedName>
</protein>
<gene>
    <name evidence="1" type="ORF">AMECASPLE_038712</name>
</gene>
<dbReference type="Proteomes" id="UP001469553">
    <property type="component" value="Unassembled WGS sequence"/>
</dbReference>
<name>A0ABV0XLD0_9TELE</name>
<organism evidence="1 2">
    <name type="scientific">Ameca splendens</name>
    <dbReference type="NCBI Taxonomy" id="208324"/>
    <lineage>
        <taxon>Eukaryota</taxon>
        <taxon>Metazoa</taxon>
        <taxon>Chordata</taxon>
        <taxon>Craniata</taxon>
        <taxon>Vertebrata</taxon>
        <taxon>Euteleostomi</taxon>
        <taxon>Actinopterygii</taxon>
        <taxon>Neopterygii</taxon>
        <taxon>Teleostei</taxon>
        <taxon>Neoteleostei</taxon>
        <taxon>Acanthomorphata</taxon>
        <taxon>Ovalentaria</taxon>
        <taxon>Atherinomorphae</taxon>
        <taxon>Cyprinodontiformes</taxon>
        <taxon>Goodeidae</taxon>
        <taxon>Ameca</taxon>
    </lineage>
</organism>
<sequence length="115" mass="13563">MALSTQGPSVFNGDPFHFIELKISFMSFIDVKAISSADKLYYLRLVIELVKHWKELSIEMTTRLTRTHGKSWMTDMAKPSLYREPSETRLGKAPTQRCRRIKRFRRFRDDTCEES</sequence>
<evidence type="ECO:0000313" key="1">
    <source>
        <dbReference type="EMBL" id="MEQ2282264.1"/>
    </source>
</evidence>
<proteinExistence type="predicted"/>
<reference evidence="1 2" key="1">
    <citation type="submission" date="2021-06" db="EMBL/GenBank/DDBJ databases">
        <authorList>
            <person name="Palmer J.M."/>
        </authorList>
    </citation>
    <scope>NUCLEOTIDE SEQUENCE [LARGE SCALE GENOMIC DNA]</scope>
    <source>
        <strain evidence="1 2">AS_MEX2019</strain>
        <tissue evidence="1">Muscle</tissue>
    </source>
</reference>